<proteinExistence type="predicted"/>
<organism evidence="1 2">
    <name type="scientific">Clostridium cavendishii DSM 21758</name>
    <dbReference type="NCBI Taxonomy" id="1121302"/>
    <lineage>
        <taxon>Bacteria</taxon>
        <taxon>Bacillati</taxon>
        <taxon>Bacillota</taxon>
        <taxon>Clostridia</taxon>
        <taxon>Eubacteriales</taxon>
        <taxon>Clostridiaceae</taxon>
        <taxon>Clostridium</taxon>
    </lineage>
</organism>
<evidence type="ECO:0000313" key="2">
    <source>
        <dbReference type="Proteomes" id="UP000184310"/>
    </source>
</evidence>
<gene>
    <name evidence="1" type="ORF">SAMN02745163_03993</name>
</gene>
<name>A0A1M6T9C9_9CLOT</name>
<dbReference type="EMBL" id="FQZB01000019">
    <property type="protein sequence ID" value="SHK53573.1"/>
    <property type="molecule type" value="Genomic_DNA"/>
</dbReference>
<dbReference type="RefSeq" id="WP_072992327.1">
    <property type="nucleotide sequence ID" value="NZ_FQZB01000019.1"/>
</dbReference>
<sequence length="100" mass="11871">MNKKIFAKKEITTIVMATIEYMEAKNIYGDGYEDDIYLPKPINDKLTLFSNEEFDRFFKIINELSAEVIEYKSGELNELNRMHEEINFLADTMLEEYILE</sequence>
<dbReference type="Proteomes" id="UP000184310">
    <property type="component" value="Unassembled WGS sequence"/>
</dbReference>
<evidence type="ECO:0000313" key="1">
    <source>
        <dbReference type="EMBL" id="SHK53573.1"/>
    </source>
</evidence>
<dbReference type="AlphaFoldDB" id="A0A1M6T9C9"/>
<keyword evidence="2" id="KW-1185">Reference proteome</keyword>
<dbReference type="OrthoDB" id="1911495at2"/>
<protein>
    <submittedName>
        <fullName evidence="1">Uncharacterized protein</fullName>
    </submittedName>
</protein>
<accession>A0A1M6T9C9</accession>
<reference evidence="1 2" key="1">
    <citation type="submission" date="2016-11" db="EMBL/GenBank/DDBJ databases">
        <authorList>
            <person name="Jaros S."/>
            <person name="Januszkiewicz K."/>
            <person name="Wedrychowicz H."/>
        </authorList>
    </citation>
    <scope>NUCLEOTIDE SEQUENCE [LARGE SCALE GENOMIC DNA]</scope>
    <source>
        <strain evidence="1 2">DSM 21758</strain>
    </source>
</reference>